<organism evidence="3 4">
    <name type="scientific">Paenibacillus catalpae</name>
    <dbReference type="NCBI Taxonomy" id="1045775"/>
    <lineage>
        <taxon>Bacteria</taxon>
        <taxon>Bacillati</taxon>
        <taxon>Bacillota</taxon>
        <taxon>Bacilli</taxon>
        <taxon>Bacillales</taxon>
        <taxon>Paenibacillaceae</taxon>
        <taxon>Paenibacillus</taxon>
    </lineage>
</organism>
<evidence type="ECO:0000256" key="1">
    <source>
        <dbReference type="SAM" id="MobiDB-lite"/>
    </source>
</evidence>
<dbReference type="EMBL" id="FOMT01000002">
    <property type="protein sequence ID" value="SFE21120.1"/>
    <property type="molecule type" value="Genomic_DNA"/>
</dbReference>
<accession>A0A1I1YT18</accession>
<sequence>MEEPRNSTQPDPHNGSSTNPEQPYENPYASRPSNPFSPIKEDGPMKQSGLGIASFILALVTVLLVVGAIISASVFVSGVAGDAQGFLNEIEGIEGENSLPSEFVSIMIAGLCIIASIGVALIGLILGIVGAVQKNRRKVFAIIGIVLNGLIVLGTAGLVIIGLVSAAAQSTI</sequence>
<protein>
    <recommendedName>
        <fullName evidence="5">DUF4064 domain-containing protein</fullName>
    </recommendedName>
</protein>
<keyword evidence="2" id="KW-0812">Transmembrane</keyword>
<keyword evidence="2" id="KW-1133">Transmembrane helix</keyword>
<keyword evidence="2" id="KW-0472">Membrane</keyword>
<proteinExistence type="predicted"/>
<dbReference type="Proteomes" id="UP000198855">
    <property type="component" value="Unassembled WGS sequence"/>
</dbReference>
<feature type="compositionally biased region" description="Polar residues" evidence="1">
    <location>
        <begin position="1"/>
        <end position="21"/>
    </location>
</feature>
<dbReference type="OrthoDB" id="2608137at2"/>
<feature type="transmembrane region" description="Helical" evidence="2">
    <location>
        <begin position="106"/>
        <end position="132"/>
    </location>
</feature>
<dbReference type="RefSeq" id="WP_091185698.1">
    <property type="nucleotide sequence ID" value="NZ_FOMT01000002.1"/>
</dbReference>
<keyword evidence="4" id="KW-1185">Reference proteome</keyword>
<feature type="region of interest" description="Disordered" evidence="1">
    <location>
        <begin position="1"/>
        <end position="41"/>
    </location>
</feature>
<feature type="transmembrane region" description="Helical" evidence="2">
    <location>
        <begin position="50"/>
        <end position="76"/>
    </location>
</feature>
<evidence type="ECO:0000313" key="4">
    <source>
        <dbReference type="Proteomes" id="UP000198855"/>
    </source>
</evidence>
<feature type="transmembrane region" description="Helical" evidence="2">
    <location>
        <begin position="139"/>
        <end position="168"/>
    </location>
</feature>
<evidence type="ECO:0000313" key="3">
    <source>
        <dbReference type="EMBL" id="SFE21120.1"/>
    </source>
</evidence>
<evidence type="ECO:0008006" key="5">
    <source>
        <dbReference type="Google" id="ProtNLM"/>
    </source>
</evidence>
<name>A0A1I1YT18_9BACL</name>
<dbReference type="AlphaFoldDB" id="A0A1I1YT18"/>
<evidence type="ECO:0000256" key="2">
    <source>
        <dbReference type="SAM" id="Phobius"/>
    </source>
</evidence>
<gene>
    <name evidence="3" type="ORF">SAMN05216378_2731</name>
</gene>
<reference evidence="4" key="1">
    <citation type="submission" date="2016-10" db="EMBL/GenBank/DDBJ databases">
        <authorList>
            <person name="Varghese N."/>
            <person name="Submissions S."/>
        </authorList>
    </citation>
    <scope>NUCLEOTIDE SEQUENCE [LARGE SCALE GENOMIC DNA]</scope>
    <source>
        <strain evidence="4">CGMCC 1.10784</strain>
    </source>
</reference>